<dbReference type="Gene3D" id="3.20.20.190">
    <property type="entry name" value="Phosphatidylinositol (PI) phosphodiesterase"/>
    <property type="match status" value="1"/>
</dbReference>
<feature type="domain" description="Phosphatidylinositol-specific phospholipase C X" evidence="5">
    <location>
        <begin position="1"/>
        <end position="56"/>
    </location>
</feature>
<dbReference type="InterPro" id="IPR001192">
    <property type="entry name" value="PI-PLC_fam"/>
</dbReference>
<sequence>LDCWDGKGDDQEPIITHGKAMCTDILFKDVIYAVRDTAFVTSDCPVIMSFENHCRVRPALRDRSLSNLNGWV</sequence>
<keyword evidence="3" id="KW-0442">Lipid degradation</keyword>
<dbReference type="GO" id="GO:0051209">
    <property type="term" value="P:release of sequestered calcium ion into cytosol"/>
    <property type="evidence" value="ECO:0007669"/>
    <property type="project" value="TreeGrafter"/>
</dbReference>
<dbReference type="WBParaSite" id="SSLN_0001935301-mRNA-1">
    <property type="protein sequence ID" value="SSLN_0001935301-mRNA-1"/>
    <property type="gene ID" value="SSLN_0001935301"/>
</dbReference>
<dbReference type="Pfam" id="PF00388">
    <property type="entry name" value="PI-PLC-X"/>
    <property type="match status" value="1"/>
</dbReference>
<evidence type="ECO:0000313" key="6">
    <source>
        <dbReference type="WBParaSite" id="SSLN_0001935301-mRNA-1"/>
    </source>
</evidence>
<evidence type="ECO:0000256" key="3">
    <source>
        <dbReference type="ARBA" id="ARBA00022963"/>
    </source>
</evidence>
<evidence type="ECO:0000256" key="1">
    <source>
        <dbReference type="ARBA" id="ARBA00012368"/>
    </source>
</evidence>
<proteinExistence type="predicted"/>
<evidence type="ECO:0000256" key="2">
    <source>
        <dbReference type="ARBA" id="ARBA00022801"/>
    </source>
</evidence>
<protein>
    <recommendedName>
        <fullName evidence="1">phosphoinositide phospholipase C</fullName>
        <ecNumber evidence="1">3.1.4.11</ecNumber>
    </recommendedName>
</protein>
<dbReference type="AlphaFoldDB" id="A0A183TQA0"/>
<dbReference type="InterPro" id="IPR000909">
    <property type="entry name" value="PLipase_C_PInositol-sp_X_dom"/>
</dbReference>
<dbReference type="GO" id="GO:0048015">
    <property type="term" value="P:phosphatidylinositol-mediated signaling"/>
    <property type="evidence" value="ECO:0007669"/>
    <property type="project" value="TreeGrafter"/>
</dbReference>
<dbReference type="SUPFAM" id="SSF51695">
    <property type="entry name" value="PLC-like phosphodiesterases"/>
    <property type="match status" value="1"/>
</dbReference>
<dbReference type="InterPro" id="IPR017946">
    <property type="entry name" value="PLC-like_Pdiesterase_TIM-brl"/>
</dbReference>
<keyword evidence="2" id="KW-0378">Hydrolase</keyword>
<name>A0A183TQA0_SCHSO</name>
<evidence type="ECO:0000259" key="5">
    <source>
        <dbReference type="Pfam" id="PF00388"/>
    </source>
</evidence>
<accession>A0A183TQA0</accession>
<keyword evidence="4" id="KW-0443">Lipid metabolism</keyword>
<organism evidence="6">
    <name type="scientific">Schistocephalus solidus</name>
    <name type="common">Tapeworm</name>
    <dbReference type="NCBI Taxonomy" id="70667"/>
    <lineage>
        <taxon>Eukaryota</taxon>
        <taxon>Metazoa</taxon>
        <taxon>Spiralia</taxon>
        <taxon>Lophotrochozoa</taxon>
        <taxon>Platyhelminthes</taxon>
        <taxon>Cestoda</taxon>
        <taxon>Eucestoda</taxon>
        <taxon>Diphyllobothriidea</taxon>
        <taxon>Diphyllobothriidae</taxon>
        <taxon>Schistocephalus</taxon>
    </lineage>
</organism>
<dbReference type="GO" id="GO:0046488">
    <property type="term" value="P:phosphatidylinositol metabolic process"/>
    <property type="evidence" value="ECO:0007669"/>
    <property type="project" value="TreeGrafter"/>
</dbReference>
<dbReference type="EC" id="3.1.4.11" evidence="1"/>
<dbReference type="PANTHER" id="PTHR10336:SF36">
    <property type="entry name" value="1-PHOSPHATIDYLINOSITOL 4,5-BISPHOSPHATE PHOSPHODIESTERASE BETA-4"/>
    <property type="match status" value="1"/>
</dbReference>
<dbReference type="PANTHER" id="PTHR10336">
    <property type="entry name" value="PHOSPHOINOSITIDE-SPECIFIC PHOSPHOLIPASE C FAMILY PROTEIN"/>
    <property type="match status" value="1"/>
</dbReference>
<dbReference type="GO" id="GO:0004435">
    <property type="term" value="F:phosphatidylinositol-4,5-bisphosphate phospholipase C activity"/>
    <property type="evidence" value="ECO:0007669"/>
    <property type="project" value="UniProtKB-EC"/>
</dbReference>
<reference evidence="6" key="1">
    <citation type="submission" date="2016-06" db="UniProtKB">
        <authorList>
            <consortium name="WormBaseParasite"/>
        </authorList>
    </citation>
    <scope>IDENTIFICATION</scope>
</reference>
<dbReference type="GO" id="GO:0016042">
    <property type="term" value="P:lipid catabolic process"/>
    <property type="evidence" value="ECO:0007669"/>
    <property type="project" value="UniProtKB-KW"/>
</dbReference>
<dbReference type="PROSITE" id="PS50007">
    <property type="entry name" value="PIPLC_X_DOMAIN"/>
    <property type="match status" value="1"/>
</dbReference>
<evidence type="ECO:0000256" key="4">
    <source>
        <dbReference type="ARBA" id="ARBA00023098"/>
    </source>
</evidence>